<gene>
    <name evidence="1" type="ORF">SDC9_59924</name>
</gene>
<comment type="caution">
    <text evidence="1">The sequence shown here is derived from an EMBL/GenBank/DDBJ whole genome shotgun (WGS) entry which is preliminary data.</text>
</comment>
<proteinExistence type="predicted"/>
<name>A0A644XCE1_9ZZZZ</name>
<protein>
    <submittedName>
        <fullName evidence="1">Uncharacterized protein</fullName>
    </submittedName>
</protein>
<sequence length="124" mass="13785">MNQQHQDFENAGIPQEQLGAFVDAFFDQLEPKPRKGRPGTFDRFSAACDTPGGEQVQAVLYPDDEAGFTLYARQGRALHAVTYEGRPVRFRTFEKALSTLADVAHLAPEIIVDSSDWREATGPM</sequence>
<dbReference type="AlphaFoldDB" id="A0A644XCE1"/>
<accession>A0A644XCE1</accession>
<reference evidence="1" key="1">
    <citation type="submission" date="2019-08" db="EMBL/GenBank/DDBJ databases">
        <authorList>
            <person name="Kucharzyk K."/>
            <person name="Murdoch R.W."/>
            <person name="Higgins S."/>
            <person name="Loffler F."/>
        </authorList>
    </citation>
    <scope>NUCLEOTIDE SEQUENCE</scope>
</reference>
<dbReference type="EMBL" id="VSSQ01002139">
    <property type="protein sequence ID" value="MPM13567.1"/>
    <property type="molecule type" value="Genomic_DNA"/>
</dbReference>
<organism evidence="1">
    <name type="scientific">bioreactor metagenome</name>
    <dbReference type="NCBI Taxonomy" id="1076179"/>
    <lineage>
        <taxon>unclassified sequences</taxon>
        <taxon>metagenomes</taxon>
        <taxon>ecological metagenomes</taxon>
    </lineage>
</organism>
<evidence type="ECO:0000313" key="1">
    <source>
        <dbReference type="EMBL" id="MPM13567.1"/>
    </source>
</evidence>